<sequence length="124" mass="13934">MQTFQDRLCALIDALGITKTKFAENLHVSSAFVSMLCSGKSLPSDRTIADICRRYNVSETWLRTGEGNMRQKLTRNQEIAEFMGDVMNDPDDSPRKRFVSILGSLSVDEWQLLDEIAKKMAGDG</sequence>
<reference evidence="2" key="1">
    <citation type="journal article" date="2021" name="Proc. Natl. Acad. Sci. U.S.A.">
        <title>A Catalog of Tens of Thousands of Viruses from Human Metagenomes Reveals Hidden Associations with Chronic Diseases.</title>
        <authorList>
            <person name="Tisza M.J."/>
            <person name="Buck C.B."/>
        </authorList>
    </citation>
    <scope>NUCLEOTIDE SEQUENCE</scope>
    <source>
        <strain evidence="2">Cttpk5</strain>
    </source>
</reference>
<dbReference type="InterPro" id="IPR010982">
    <property type="entry name" value="Lambda_DNA-bd_dom_sf"/>
</dbReference>
<dbReference type="InterPro" id="IPR001387">
    <property type="entry name" value="Cro/C1-type_HTH"/>
</dbReference>
<dbReference type="GO" id="GO:0003677">
    <property type="term" value="F:DNA binding"/>
    <property type="evidence" value="ECO:0007669"/>
    <property type="project" value="InterPro"/>
</dbReference>
<dbReference type="PROSITE" id="PS50943">
    <property type="entry name" value="HTH_CROC1"/>
    <property type="match status" value="1"/>
</dbReference>
<proteinExistence type="predicted"/>
<dbReference type="SMART" id="SM00530">
    <property type="entry name" value="HTH_XRE"/>
    <property type="match status" value="1"/>
</dbReference>
<dbReference type="CDD" id="cd00093">
    <property type="entry name" value="HTH_XRE"/>
    <property type="match status" value="1"/>
</dbReference>
<dbReference type="SUPFAM" id="SSF47413">
    <property type="entry name" value="lambda repressor-like DNA-binding domains"/>
    <property type="match status" value="1"/>
</dbReference>
<organism evidence="2">
    <name type="scientific">Siphoviridae sp. cttpk5</name>
    <dbReference type="NCBI Taxonomy" id="2826496"/>
    <lineage>
        <taxon>Viruses</taxon>
        <taxon>Duplodnaviria</taxon>
        <taxon>Heunggongvirae</taxon>
        <taxon>Uroviricota</taxon>
        <taxon>Caudoviricetes</taxon>
    </lineage>
</organism>
<evidence type="ECO:0000313" key="2">
    <source>
        <dbReference type="EMBL" id="DAD94131.1"/>
    </source>
</evidence>
<feature type="domain" description="HTH cro/C1-type" evidence="1">
    <location>
        <begin position="14"/>
        <end position="62"/>
    </location>
</feature>
<protein>
    <submittedName>
        <fullName evidence="2">Helix-turn-helix domain protein</fullName>
    </submittedName>
</protein>
<accession>A0A8S5NJ78</accession>
<dbReference type="Gene3D" id="1.10.260.40">
    <property type="entry name" value="lambda repressor-like DNA-binding domains"/>
    <property type="match status" value="1"/>
</dbReference>
<evidence type="ECO:0000259" key="1">
    <source>
        <dbReference type="PROSITE" id="PS50943"/>
    </source>
</evidence>
<dbReference type="Pfam" id="PF01381">
    <property type="entry name" value="HTH_3"/>
    <property type="match status" value="1"/>
</dbReference>
<dbReference type="EMBL" id="BK015174">
    <property type="protein sequence ID" value="DAD94131.1"/>
    <property type="molecule type" value="Genomic_DNA"/>
</dbReference>
<name>A0A8S5NJ78_9CAUD</name>